<comment type="caution">
    <text evidence="2">The sequence shown here is derived from an EMBL/GenBank/DDBJ whole genome shotgun (WGS) entry which is preliminary data.</text>
</comment>
<sequence length="111" mass="12966">NAQAKSIFMKCKLRYTSKKGSKKGNVNNSDTEDEILISHKQSAKKKPRKSIVVNSDTENDNKENELTLRISELEYKEQVLALKECEIDLREREAKVYLMELSNFEKERELK</sequence>
<gene>
    <name evidence="2" type="ORF">FMOSSE_LOCUS10048</name>
</gene>
<reference evidence="2" key="1">
    <citation type="submission" date="2021-06" db="EMBL/GenBank/DDBJ databases">
        <authorList>
            <person name="Kallberg Y."/>
            <person name="Tangrot J."/>
            <person name="Rosling A."/>
        </authorList>
    </citation>
    <scope>NUCLEOTIDE SEQUENCE</scope>
    <source>
        <strain evidence="2">87-6 pot B 2015</strain>
    </source>
</reference>
<organism evidence="2 3">
    <name type="scientific">Funneliformis mosseae</name>
    <name type="common">Endomycorrhizal fungus</name>
    <name type="synonym">Glomus mosseae</name>
    <dbReference type="NCBI Taxonomy" id="27381"/>
    <lineage>
        <taxon>Eukaryota</taxon>
        <taxon>Fungi</taxon>
        <taxon>Fungi incertae sedis</taxon>
        <taxon>Mucoromycota</taxon>
        <taxon>Glomeromycotina</taxon>
        <taxon>Glomeromycetes</taxon>
        <taxon>Glomerales</taxon>
        <taxon>Glomeraceae</taxon>
        <taxon>Funneliformis</taxon>
    </lineage>
</organism>
<name>A0A9N9GQC6_FUNMO</name>
<dbReference type="EMBL" id="CAJVPP010003160">
    <property type="protein sequence ID" value="CAG8622251.1"/>
    <property type="molecule type" value="Genomic_DNA"/>
</dbReference>
<dbReference type="Proteomes" id="UP000789375">
    <property type="component" value="Unassembled WGS sequence"/>
</dbReference>
<evidence type="ECO:0000313" key="2">
    <source>
        <dbReference type="EMBL" id="CAG8622251.1"/>
    </source>
</evidence>
<feature type="non-terminal residue" evidence="2">
    <location>
        <position position="1"/>
    </location>
</feature>
<proteinExistence type="predicted"/>
<protein>
    <submittedName>
        <fullName evidence="2">16389_t:CDS:1</fullName>
    </submittedName>
</protein>
<evidence type="ECO:0000256" key="1">
    <source>
        <dbReference type="SAM" id="MobiDB-lite"/>
    </source>
</evidence>
<feature type="region of interest" description="Disordered" evidence="1">
    <location>
        <begin position="18"/>
        <end position="58"/>
    </location>
</feature>
<accession>A0A9N9GQC6</accession>
<evidence type="ECO:0000313" key="3">
    <source>
        <dbReference type="Proteomes" id="UP000789375"/>
    </source>
</evidence>
<dbReference type="AlphaFoldDB" id="A0A9N9GQC6"/>
<keyword evidence="3" id="KW-1185">Reference proteome</keyword>